<proteinExistence type="predicted"/>
<accession>A0AAW1AD62</accession>
<feature type="region of interest" description="Disordered" evidence="1">
    <location>
        <begin position="44"/>
        <end position="73"/>
    </location>
</feature>
<gene>
    <name evidence="2" type="ORF">QLX08_002416</name>
</gene>
<comment type="caution">
    <text evidence="2">The sequence shown here is derived from an EMBL/GenBank/DDBJ whole genome shotgun (WGS) entry which is preliminary data.</text>
</comment>
<dbReference type="Proteomes" id="UP001432146">
    <property type="component" value="Unassembled WGS sequence"/>
</dbReference>
<feature type="compositionally biased region" description="Low complexity" evidence="1">
    <location>
        <begin position="50"/>
        <end position="61"/>
    </location>
</feature>
<protein>
    <submittedName>
        <fullName evidence="2">Uncharacterized protein</fullName>
    </submittedName>
</protein>
<evidence type="ECO:0000256" key="1">
    <source>
        <dbReference type="SAM" id="MobiDB-lite"/>
    </source>
</evidence>
<dbReference type="AlphaFoldDB" id="A0AAW1AD62"/>
<dbReference type="EMBL" id="JAWNGG020000033">
    <property type="protein sequence ID" value="KAK9307077.1"/>
    <property type="molecule type" value="Genomic_DNA"/>
</dbReference>
<keyword evidence="3" id="KW-1185">Reference proteome</keyword>
<sequence>MNASTGLVTLIPLVSIEHRLMETLVSQFVRIRIDRWRVVITEGSNSIENSPQSSPSKTLSSMKNNGDKRRIANESKRRCVHMLAVSNIPNVNQSPIFVYDSFHP</sequence>
<evidence type="ECO:0000313" key="3">
    <source>
        <dbReference type="Proteomes" id="UP001432146"/>
    </source>
</evidence>
<name>A0AAW1AD62_9HYME</name>
<reference evidence="2 3" key="1">
    <citation type="submission" date="2024-05" db="EMBL/GenBank/DDBJ databases">
        <title>The nuclear and mitochondrial genome assemblies of Tetragonisca angustula (Apidae: Meliponini), a tiny yet remarkable pollinator in the Neotropics.</title>
        <authorList>
            <person name="Ferrari R."/>
            <person name="Ricardo P.C."/>
            <person name="Dias F.C."/>
            <person name="Araujo N.S."/>
            <person name="Soares D.O."/>
            <person name="Zhou Q.-S."/>
            <person name="Zhu C.-D."/>
            <person name="Coutinho L."/>
            <person name="Airas M.C."/>
            <person name="Batista T.M."/>
        </authorList>
    </citation>
    <scope>NUCLEOTIDE SEQUENCE [LARGE SCALE GENOMIC DNA]</scope>
    <source>
        <strain evidence="2">ASF017062</strain>
        <tissue evidence="2">Abdomen</tissue>
    </source>
</reference>
<organism evidence="2 3">
    <name type="scientific">Tetragonisca angustula</name>
    <dbReference type="NCBI Taxonomy" id="166442"/>
    <lineage>
        <taxon>Eukaryota</taxon>
        <taxon>Metazoa</taxon>
        <taxon>Ecdysozoa</taxon>
        <taxon>Arthropoda</taxon>
        <taxon>Hexapoda</taxon>
        <taxon>Insecta</taxon>
        <taxon>Pterygota</taxon>
        <taxon>Neoptera</taxon>
        <taxon>Endopterygota</taxon>
        <taxon>Hymenoptera</taxon>
        <taxon>Apocrita</taxon>
        <taxon>Aculeata</taxon>
        <taxon>Apoidea</taxon>
        <taxon>Anthophila</taxon>
        <taxon>Apidae</taxon>
        <taxon>Tetragonisca</taxon>
    </lineage>
</organism>
<evidence type="ECO:0000313" key="2">
    <source>
        <dbReference type="EMBL" id="KAK9307077.1"/>
    </source>
</evidence>